<protein>
    <recommendedName>
        <fullName evidence="1">Amidohydrolase 3 domain-containing protein</fullName>
    </recommendedName>
</protein>
<dbReference type="Gene3D" id="3.20.20.140">
    <property type="entry name" value="Metal-dependent hydrolases"/>
    <property type="match status" value="1"/>
</dbReference>
<dbReference type="SUPFAM" id="SSF51556">
    <property type="entry name" value="Metallo-dependent hydrolases"/>
    <property type="match status" value="1"/>
</dbReference>
<dbReference type="RefSeq" id="WP_074586792.1">
    <property type="nucleotide sequence ID" value="NZ_FNEI01000002.1"/>
</dbReference>
<organism evidence="2 3">
    <name type="scientific">Arthrobacter cupressi</name>
    <dbReference type="NCBI Taxonomy" id="1045773"/>
    <lineage>
        <taxon>Bacteria</taxon>
        <taxon>Bacillati</taxon>
        <taxon>Actinomycetota</taxon>
        <taxon>Actinomycetes</taxon>
        <taxon>Micrococcales</taxon>
        <taxon>Micrococcaceae</taxon>
        <taxon>Arthrobacter</taxon>
    </lineage>
</organism>
<dbReference type="PANTHER" id="PTHR22642">
    <property type="entry name" value="IMIDAZOLONEPROPIONASE"/>
    <property type="match status" value="1"/>
</dbReference>
<dbReference type="SUPFAM" id="SSF51338">
    <property type="entry name" value="Composite domain of metallo-dependent hydrolases"/>
    <property type="match status" value="1"/>
</dbReference>
<dbReference type="AlphaFoldDB" id="A0A1G8K373"/>
<accession>A0A1G8K373</accession>
<name>A0A1G8K373_9MICC</name>
<dbReference type="Gene3D" id="2.30.40.10">
    <property type="entry name" value="Urease, subunit C, domain 1"/>
    <property type="match status" value="1"/>
</dbReference>
<dbReference type="Gene3D" id="3.10.310.70">
    <property type="match status" value="1"/>
</dbReference>
<dbReference type="PANTHER" id="PTHR22642:SF2">
    <property type="entry name" value="PROTEIN LONG AFTER FAR-RED 3"/>
    <property type="match status" value="1"/>
</dbReference>
<proteinExistence type="predicted"/>
<dbReference type="GO" id="GO:0016810">
    <property type="term" value="F:hydrolase activity, acting on carbon-nitrogen (but not peptide) bonds"/>
    <property type="evidence" value="ECO:0007669"/>
    <property type="project" value="InterPro"/>
</dbReference>
<dbReference type="CDD" id="cd01300">
    <property type="entry name" value="YtcJ_like"/>
    <property type="match status" value="1"/>
</dbReference>
<dbReference type="Pfam" id="PF07969">
    <property type="entry name" value="Amidohydro_3"/>
    <property type="match status" value="1"/>
</dbReference>
<dbReference type="InterPro" id="IPR013108">
    <property type="entry name" value="Amidohydro_3"/>
</dbReference>
<evidence type="ECO:0000313" key="2">
    <source>
        <dbReference type="EMBL" id="SDI37882.1"/>
    </source>
</evidence>
<feature type="domain" description="Amidohydrolase 3" evidence="1">
    <location>
        <begin position="58"/>
        <end position="538"/>
    </location>
</feature>
<dbReference type="InterPro" id="IPR011059">
    <property type="entry name" value="Metal-dep_hydrolase_composite"/>
</dbReference>
<dbReference type="EMBL" id="FNEI01000002">
    <property type="protein sequence ID" value="SDI37882.1"/>
    <property type="molecule type" value="Genomic_DNA"/>
</dbReference>
<dbReference type="InterPro" id="IPR033932">
    <property type="entry name" value="YtcJ-like"/>
</dbReference>
<evidence type="ECO:0000259" key="1">
    <source>
        <dbReference type="Pfam" id="PF07969"/>
    </source>
</evidence>
<sequence length="539" mass="57117">MTTPADTLILAARIHTLDPETFDPAAPAATAVAVKDGRIAAVGSPADLEAYRGPDTTVLDYGDATIVPGLNDSHTHVVFGLELARGAQLTDLGFAEVQRIVGGAARTTGPGEWVTGWGLDPNLFTDTGFNGRLFDDATGQVPMFLRMRDGHSAVVNSAALAAAGITGPVDFPDESAVGVDGDGRPTGYLVEFSAMDLATKVMPQEDLAGRARRLGELLKAMAAVGITSTHVMDFVDGSAELLTRLEADGELPLRLRFSPMANAGASLAELEDIAALQGTGGRRWVVEGVKFFIDGTIDNGSAWLEHPDVYGENTESVWTDPADFQKALRFFVERGIPTATHAIGDQGVRYVLEALEAAGEARKLAAHRIEHIETIPDELVERFAELGVAASMQPIHGTHHTKADRSDNWSVRLGEERAARGWRCRDLREAGVTVALGSDWPITPYDPRAMMADSILRRPVERPGTAPVQPEQALTPLMALEGYTTHAAAAAGLSAVAGSITVGKRADFTVFARDPLAVGPEELARTAVVATLLDGVPVG</sequence>
<dbReference type="STRING" id="1045773.SAMN05216555_102118"/>
<keyword evidence="3" id="KW-1185">Reference proteome</keyword>
<reference evidence="3" key="1">
    <citation type="submission" date="2016-10" db="EMBL/GenBank/DDBJ databases">
        <authorList>
            <person name="Varghese N."/>
            <person name="Submissions S."/>
        </authorList>
    </citation>
    <scope>NUCLEOTIDE SEQUENCE [LARGE SCALE GENOMIC DNA]</scope>
    <source>
        <strain evidence="3">CGMCC 1.10783</strain>
    </source>
</reference>
<dbReference type="OrthoDB" id="3238066at2"/>
<dbReference type="InterPro" id="IPR032466">
    <property type="entry name" value="Metal_Hydrolase"/>
</dbReference>
<dbReference type="Proteomes" id="UP000182130">
    <property type="component" value="Unassembled WGS sequence"/>
</dbReference>
<gene>
    <name evidence="2" type="ORF">SAMN05216555_102118</name>
</gene>
<evidence type="ECO:0000313" key="3">
    <source>
        <dbReference type="Proteomes" id="UP000182130"/>
    </source>
</evidence>